<evidence type="ECO:0000313" key="2">
    <source>
        <dbReference type="EMBL" id="MBP1937863.1"/>
    </source>
</evidence>
<evidence type="ECO:0000313" key="3">
    <source>
        <dbReference type="Proteomes" id="UP001519273"/>
    </source>
</evidence>
<name>A0ABS4H5Q5_9BACL</name>
<keyword evidence="3" id="KW-1185">Reference proteome</keyword>
<dbReference type="RefSeq" id="WP_209851287.1">
    <property type="nucleotide sequence ID" value="NZ_CBCRVE010000009.1"/>
</dbReference>
<feature type="region of interest" description="Disordered" evidence="1">
    <location>
        <begin position="26"/>
        <end position="81"/>
    </location>
</feature>
<accession>A0ABS4H5Q5</accession>
<sequence>MAAFALLLQSIKMSDSYAIAVEQKLGNHADTPSSSQTNADDEVIDEFFSNDNPSGYDSDVNGYDSERHHGRSSSHTRTGAS</sequence>
<comment type="caution">
    <text evidence="2">The sequence shown here is derived from an EMBL/GenBank/DDBJ whole genome shotgun (WGS) entry which is preliminary data.</text>
</comment>
<reference evidence="2 3" key="1">
    <citation type="submission" date="2021-03" db="EMBL/GenBank/DDBJ databases">
        <title>Genomic Encyclopedia of Type Strains, Phase IV (KMG-IV): sequencing the most valuable type-strain genomes for metagenomic binning, comparative biology and taxonomic classification.</title>
        <authorList>
            <person name="Goeker M."/>
        </authorList>
    </citation>
    <scope>NUCLEOTIDE SEQUENCE [LARGE SCALE GENOMIC DNA]</scope>
    <source>
        <strain evidence="2 3">DSM 23491</strain>
    </source>
</reference>
<organism evidence="2 3">
    <name type="scientific">Paenibacillus sediminis</name>
    <dbReference type="NCBI Taxonomy" id="664909"/>
    <lineage>
        <taxon>Bacteria</taxon>
        <taxon>Bacillati</taxon>
        <taxon>Bacillota</taxon>
        <taxon>Bacilli</taxon>
        <taxon>Bacillales</taxon>
        <taxon>Paenibacillaceae</taxon>
        <taxon>Paenibacillus</taxon>
    </lineage>
</organism>
<proteinExistence type="predicted"/>
<dbReference type="Proteomes" id="UP001519273">
    <property type="component" value="Unassembled WGS sequence"/>
</dbReference>
<gene>
    <name evidence="2" type="ORF">J2Z20_002780</name>
</gene>
<protein>
    <recommendedName>
        <fullName evidence="4">DUF4025 domain-containing protein</fullName>
    </recommendedName>
</protein>
<evidence type="ECO:0008006" key="4">
    <source>
        <dbReference type="Google" id="ProtNLM"/>
    </source>
</evidence>
<evidence type="ECO:0000256" key="1">
    <source>
        <dbReference type="SAM" id="MobiDB-lite"/>
    </source>
</evidence>
<dbReference type="EMBL" id="JAGGKP010000008">
    <property type="protein sequence ID" value="MBP1937863.1"/>
    <property type="molecule type" value="Genomic_DNA"/>
</dbReference>